<feature type="transmembrane region" description="Helical" evidence="11">
    <location>
        <begin position="151"/>
        <end position="175"/>
    </location>
</feature>
<keyword evidence="5" id="KW-0336">GPI-anchor</keyword>
<feature type="domain" description="CFEM" evidence="13">
    <location>
        <begin position="1"/>
        <end position="107"/>
    </location>
</feature>
<evidence type="ECO:0000313" key="15">
    <source>
        <dbReference type="Proteomes" id="UP000015100"/>
    </source>
</evidence>
<proteinExistence type="inferred from homology"/>
<comment type="subcellular location">
    <subcellularLocation>
        <location evidence="1">Membrane</location>
        <topology evidence="1">Lipid-anchor</topology>
        <topology evidence="1">GPI-anchor</topology>
    </subcellularLocation>
    <subcellularLocation>
        <location evidence="2">Secreted</location>
    </subcellularLocation>
</comment>
<keyword evidence="9" id="KW-0349">Heme</keyword>
<accession>S8A8Z5</accession>
<dbReference type="STRING" id="1284197.S8A8Z5"/>
<dbReference type="Pfam" id="PF05730">
    <property type="entry name" value="CFEM"/>
    <property type="match status" value="1"/>
</dbReference>
<dbReference type="HOGENOM" id="CLU_1133572_0_0_1"/>
<keyword evidence="9" id="KW-0408">Iron</keyword>
<keyword evidence="6 12" id="KW-0732">Signal</keyword>
<sequence length="238" mass="25438">MKRNLLLLFLAGASHISTTLAASRPLCSVDCFADSLLQSSCPQTDKKCLCESTRYLDAALECIQMACKGNDLQQAYKYWITTCESVSVPVSIPGLTSTTSTIKWSATISVESIVPTSVEPHTTSAIQTETVATTESTALPDTNTDNNKTPIGLVAGGVAGGVAVVAALLGGFMLFRRMKRKQPMGYSEETSTKPFARPDPNSQSIWTGEESYSWKPTPSANTSTNDMGNDMGGIQGYK</sequence>
<feature type="disulfide bond" evidence="9">
    <location>
        <begin position="31"/>
        <end position="62"/>
    </location>
</feature>
<keyword evidence="7 9" id="KW-1015">Disulfide bond</keyword>
<evidence type="ECO:0000256" key="6">
    <source>
        <dbReference type="ARBA" id="ARBA00022729"/>
    </source>
</evidence>
<evidence type="ECO:0000256" key="5">
    <source>
        <dbReference type="ARBA" id="ARBA00022622"/>
    </source>
</evidence>
<keyword evidence="11" id="KW-1133">Transmembrane helix</keyword>
<organism evidence="14 15">
    <name type="scientific">Dactylellina haptotyla (strain CBS 200.50)</name>
    <name type="common">Nematode-trapping fungus</name>
    <name type="synonym">Monacrosporium haptotylum</name>
    <dbReference type="NCBI Taxonomy" id="1284197"/>
    <lineage>
        <taxon>Eukaryota</taxon>
        <taxon>Fungi</taxon>
        <taxon>Dikarya</taxon>
        <taxon>Ascomycota</taxon>
        <taxon>Pezizomycotina</taxon>
        <taxon>Orbiliomycetes</taxon>
        <taxon>Orbiliales</taxon>
        <taxon>Orbiliaceae</taxon>
        <taxon>Dactylellina</taxon>
    </lineage>
</organism>
<feature type="chain" id="PRO_5004560428" description="CFEM domain-containing protein" evidence="12">
    <location>
        <begin position="22"/>
        <end position="238"/>
    </location>
</feature>
<keyword evidence="4" id="KW-0964">Secreted</keyword>
<evidence type="ECO:0000256" key="2">
    <source>
        <dbReference type="ARBA" id="ARBA00004613"/>
    </source>
</evidence>
<evidence type="ECO:0000256" key="9">
    <source>
        <dbReference type="PROSITE-ProRule" id="PRU01356"/>
    </source>
</evidence>
<dbReference type="Proteomes" id="UP000015100">
    <property type="component" value="Unassembled WGS sequence"/>
</dbReference>
<evidence type="ECO:0000313" key="14">
    <source>
        <dbReference type="EMBL" id="EPS39485.1"/>
    </source>
</evidence>
<feature type="region of interest" description="Disordered" evidence="10">
    <location>
        <begin position="183"/>
        <end position="238"/>
    </location>
</feature>
<keyword evidence="15" id="KW-1185">Reference proteome</keyword>
<dbReference type="GO" id="GO:0005576">
    <property type="term" value="C:extracellular region"/>
    <property type="evidence" value="ECO:0007669"/>
    <property type="project" value="UniProtKB-SubCell"/>
</dbReference>
<feature type="binding site" description="axial binding residue" evidence="9">
    <location>
        <position position="45"/>
    </location>
    <ligand>
        <name>heme</name>
        <dbReference type="ChEBI" id="CHEBI:30413"/>
    </ligand>
    <ligandPart>
        <name>Fe</name>
        <dbReference type="ChEBI" id="CHEBI:18248"/>
    </ligandPart>
</feature>
<evidence type="ECO:0000259" key="13">
    <source>
        <dbReference type="PROSITE" id="PS52012"/>
    </source>
</evidence>
<evidence type="ECO:0000256" key="10">
    <source>
        <dbReference type="SAM" id="MobiDB-lite"/>
    </source>
</evidence>
<evidence type="ECO:0000256" key="8">
    <source>
        <dbReference type="ARBA" id="ARBA00023288"/>
    </source>
</evidence>
<feature type="compositionally biased region" description="Polar residues" evidence="10">
    <location>
        <begin position="214"/>
        <end position="227"/>
    </location>
</feature>
<feature type="signal peptide" evidence="12">
    <location>
        <begin position="1"/>
        <end position="21"/>
    </location>
</feature>
<keyword evidence="11" id="KW-0812">Transmembrane</keyword>
<keyword evidence="11" id="KW-0472">Membrane</keyword>
<feature type="disulfide bond" evidence="9">
    <location>
        <begin position="41"/>
        <end position="48"/>
    </location>
</feature>
<dbReference type="GO" id="GO:0098552">
    <property type="term" value="C:side of membrane"/>
    <property type="evidence" value="ECO:0007669"/>
    <property type="project" value="UniProtKB-KW"/>
</dbReference>
<evidence type="ECO:0000256" key="12">
    <source>
        <dbReference type="SAM" id="SignalP"/>
    </source>
</evidence>
<dbReference type="PROSITE" id="PS52012">
    <property type="entry name" value="CFEM"/>
    <property type="match status" value="1"/>
</dbReference>
<dbReference type="EMBL" id="AQGS01000467">
    <property type="protein sequence ID" value="EPS39485.1"/>
    <property type="molecule type" value="Genomic_DNA"/>
</dbReference>
<dbReference type="OrthoDB" id="3065412at2759"/>
<dbReference type="GO" id="GO:0046872">
    <property type="term" value="F:metal ion binding"/>
    <property type="evidence" value="ECO:0007669"/>
    <property type="project" value="UniProtKB-UniRule"/>
</dbReference>
<reference evidence="14 15" key="1">
    <citation type="journal article" date="2013" name="PLoS Genet.">
        <title>Genomic mechanisms accounting for the adaptation to parasitism in nematode-trapping fungi.</title>
        <authorList>
            <person name="Meerupati T."/>
            <person name="Andersson K.M."/>
            <person name="Friman E."/>
            <person name="Kumar D."/>
            <person name="Tunlid A."/>
            <person name="Ahren D."/>
        </authorList>
    </citation>
    <scope>NUCLEOTIDE SEQUENCE [LARGE SCALE GENOMIC DNA]</scope>
    <source>
        <strain evidence="14 15">CBS 200.50</strain>
    </source>
</reference>
<evidence type="ECO:0000256" key="7">
    <source>
        <dbReference type="ARBA" id="ARBA00023157"/>
    </source>
</evidence>
<gene>
    <name evidence="14" type="ORF">H072_6621</name>
</gene>
<keyword evidence="5" id="KW-0325">Glycoprotein</keyword>
<evidence type="ECO:0000256" key="4">
    <source>
        <dbReference type="ARBA" id="ARBA00022525"/>
    </source>
</evidence>
<keyword evidence="9" id="KW-0479">Metal-binding</keyword>
<dbReference type="SMART" id="SM00747">
    <property type="entry name" value="CFEM"/>
    <property type="match status" value="1"/>
</dbReference>
<keyword evidence="8" id="KW-0449">Lipoprotein</keyword>
<evidence type="ECO:0000256" key="11">
    <source>
        <dbReference type="SAM" id="Phobius"/>
    </source>
</evidence>
<comment type="similarity">
    <text evidence="3">Belongs to the RBT5 family.</text>
</comment>
<dbReference type="InterPro" id="IPR008427">
    <property type="entry name" value="Extracellular_membr_CFEM_dom"/>
</dbReference>
<evidence type="ECO:0000256" key="3">
    <source>
        <dbReference type="ARBA" id="ARBA00010031"/>
    </source>
</evidence>
<feature type="disulfide bond" evidence="9">
    <location>
        <begin position="50"/>
        <end position="83"/>
    </location>
</feature>
<feature type="disulfide bond" evidence="9">
    <location>
        <begin position="27"/>
        <end position="67"/>
    </location>
</feature>
<evidence type="ECO:0000256" key="1">
    <source>
        <dbReference type="ARBA" id="ARBA00004589"/>
    </source>
</evidence>
<protein>
    <recommendedName>
        <fullName evidence="13">CFEM domain-containing protein</fullName>
    </recommendedName>
</protein>
<dbReference type="AlphaFoldDB" id="S8A8Z5"/>
<reference evidence="15" key="2">
    <citation type="submission" date="2013-04" db="EMBL/GenBank/DDBJ databases">
        <title>Genomic mechanisms accounting for the adaptation to parasitism in nematode-trapping fungi.</title>
        <authorList>
            <person name="Ahren D.G."/>
        </authorList>
    </citation>
    <scope>NUCLEOTIDE SEQUENCE [LARGE SCALE GENOMIC DNA]</scope>
    <source>
        <strain evidence="15">CBS 200.50</strain>
    </source>
</reference>
<comment type="caution">
    <text evidence="14">The sequence shown here is derived from an EMBL/GenBank/DDBJ whole genome shotgun (WGS) entry which is preliminary data.</text>
</comment>
<name>S8A8Z5_DACHA</name>